<gene>
    <name evidence="1" type="ORF">RSE6_11323</name>
</gene>
<protein>
    <submittedName>
        <fullName evidence="1">Uncharacterized protein</fullName>
    </submittedName>
</protein>
<dbReference type="EMBL" id="FJVC01000426">
    <property type="protein sequence ID" value="CZT50354.1"/>
    <property type="molecule type" value="Genomic_DNA"/>
</dbReference>
<sequence length="360" mass="41374">MAALSSARETPLLAFLDFVRAHYDSESGQASFNNFTQLLKADLMLNKDIERYELYLSQESAYPELEQFLRLCHLVREEGESQTYDFIPPPQEPSVLIPSFAVWRSQTSNLGSEYQYPAMYDTYLKYISGPSSEETVDAYLESRERVTEGDRRVLYGLSRHDLSLDMQRLQIKRHLLRYMLKSIKQFAWVEEWSEYFLGINAHLIRGIVLISILMIEEASLSLAGHGTMNRLLQGAYTTIEAFWARQNTRQIPLAISPAHATTLSLDVESNLESEENAESEVATDHPLSRFDWQQLSLQAEADHIRNMTSSELLEQLREIVAEDLEFADLSDIEDENSRIRHVATAPLPETTSMLAHRRNF</sequence>
<name>A0A1E1MMP0_RHYSE</name>
<organism evidence="1 2">
    <name type="scientific">Rhynchosporium secalis</name>
    <name type="common">Barley scald fungus</name>
    <dbReference type="NCBI Taxonomy" id="38038"/>
    <lineage>
        <taxon>Eukaryota</taxon>
        <taxon>Fungi</taxon>
        <taxon>Dikarya</taxon>
        <taxon>Ascomycota</taxon>
        <taxon>Pezizomycotina</taxon>
        <taxon>Leotiomycetes</taxon>
        <taxon>Helotiales</taxon>
        <taxon>Ploettnerulaceae</taxon>
        <taxon>Rhynchosporium</taxon>
    </lineage>
</organism>
<evidence type="ECO:0000313" key="1">
    <source>
        <dbReference type="EMBL" id="CZT50354.1"/>
    </source>
</evidence>
<dbReference type="AlphaFoldDB" id="A0A1E1MMP0"/>
<keyword evidence="2" id="KW-1185">Reference proteome</keyword>
<accession>A0A1E1MMP0</accession>
<dbReference type="Proteomes" id="UP000177625">
    <property type="component" value="Unassembled WGS sequence"/>
</dbReference>
<proteinExistence type="predicted"/>
<reference evidence="2" key="1">
    <citation type="submission" date="2016-03" db="EMBL/GenBank/DDBJ databases">
        <authorList>
            <person name="Guldener U."/>
        </authorList>
    </citation>
    <scope>NUCLEOTIDE SEQUENCE [LARGE SCALE GENOMIC DNA]</scope>
</reference>
<evidence type="ECO:0000313" key="2">
    <source>
        <dbReference type="Proteomes" id="UP000177625"/>
    </source>
</evidence>